<protein>
    <submittedName>
        <fullName evidence="2">Uncharacterized protein</fullName>
    </submittedName>
</protein>
<keyword evidence="2" id="KW-0614">Plasmid</keyword>
<reference evidence="2 3" key="1">
    <citation type="submission" date="2023-08" db="EMBL/GenBank/DDBJ databases">
        <title>Pathogen: clinical or host-associated sample.</title>
        <authorList>
            <person name="Hergert J."/>
            <person name="Casey R."/>
            <person name="Wagner J."/>
            <person name="Young E.L."/>
            <person name="Oakeson K.F."/>
        </authorList>
    </citation>
    <scope>NUCLEOTIDE SEQUENCE [LARGE SCALE GENOMIC DNA]</scope>
    <source>
        <strain evidence="2 3">1760953</strain>
        <plasmid evidence="2 3">unnamed3</plasmid>
    </source>
</reference>
<name>A0AA50H7B7_9HYPH</name>
<gene>
    <name evidence="2" type="ORF">Q9313_25455</name>
</gene>
<accession>A0AA50H7B7</accession>
<dbReference type="EMBL" id="CP132305">
    <property type="protein sequence ID" value="WLS00890.1"/>
    <property type="molecule type" value="Genomic_DNA"/>
</dbReference>
<sequence>MILRMAAAIARFFGRIGKDAWNSLPAAGKWLDDIIRWPFSLVFGGGAPLPAYEPNFRRADVVDEFKRARQAAAIEVLGRDIVATVRKFCTASEADRATMDLRGIDAGAMALLFTMGKDELRALSRASDPAIRKFCLGKPHGVYGVPVVGVHQPIPANDSSPRPSSDRRRWKEQAELHEAVENQFKVG</sequence>
<keyword evidence="3" id="KW-1185">Reference proteome</keyword>
<evidence type="ECO:0000313" key="2">
    <source>
        <dbReference type="EMBL" id="WLS00890.1"/>
    </source>
</evidence>
<geneLocation type="plasmid" evidence="2 3">
    <name>unnamed3</name>
</geneLocation>
<evidence type="ECO:0000313" key="3">
    <source>
        <dbReference type="Proteomes" id="UP001234585"/>
    </source>
</evidence>
<dbReference type="Proteomes" id="UP001234585">
    <property type="component" value="Plasmid unnamed3"/>
</dbReference>
<dbReference type="RefSeq" id="WP_306040912.1">
    <property type="nucleotide sequence ID" value="NZ_CP132305.1"/>
</dbReference>
<dbReference type="AlphaFoldDB" id="A0AA50H7B7"/>
<organism evidence="2 3">
    <name type="scientific">Shinella sumterensis</name>
    <dbReference type="NCBI Taxonomy" id="1967501"/>
    <lineage>
        <taxon>Bacteria</taxon>
        <taxon>Pseudomonadati</taxon>
        <taxon>Pseudomonadota</taxon>
        <taxon>Alphaproteobacteria</taxon>
        <taxon>Hyphomicrobiales</taxon>
        <taxon>Rhizobiaceae</taxon>
        <taxon>Shinella</taxon>
    </lineage>
</organism>
<feature type="region of interest" description="Disordered" evidence="1">
    <location>
        <begin position="152"/>
        <end position="171"/>
    </location>
</feature>
<proteinExistence type="predicted"/>
<evidence type="ECO:0000256" key="1">
    <source>
        <dbReference type="SAM" id="MobiDB-lite"/>
    </source>
</evidence>